<sequence length="219" mass="23343">MAADFSHEPFPTPAQLVDRVPLIKNPGFWVPKPVQLPPDIHPLPDDVQAYFVYPHTLEAHVLQTLPPALAQLQAEQQQRLALLASYAESKERARRAELNRLAPGWHEGKGGVMQPLRAGSSSSAVAAATTKHGDEHDLLHEEEEGATAAGGGVSGGHDNNTKKHANAEQATLTSSSNTAATAASPAPDLFKDFVEGLERLDSTLGSNGSARSRDVDDLI</sequence>
<evidence type="ECO:0000313" key="3">
    <source>
        <dbReference type="Proteomes" id="UP000777482"/>
    </source>
</evidence>
<dbReference type="EMBL" id="PUHQ01000065">
    <property type="protein sequence ID" value="KAG0658505.1"/>
    <property type="molecule type" value="Genomic_DNA"/>
</dbReference>
<organism evidence="2 3">
    <name type="scientific">Rhodotorula mucilaginosa</name>
    <name type="common">Yeast</name>
    <name type="synonym">Rhodotorula rubra</name>
    <dbReference type="NCBI Taxonomy" id="5537"/>
    <lineage>
        <taxon>Eukaryota</taxon>
        <taxon>Fungi</taxon>
        <taxon>Dikarya</taxon>
        <taxon>Basidiomycota</taxon>
        <taxon>Pucciniomycotina</taxon>
        <taxon>Microbotryomycetes</taxon>
        <taxon>Sporidiobolales</taxon>
        <taxon>Sporidiobolaceae</taxon>
        <taxon>Rhodotorula</taxon>
    </lineage>
</organism>
<comment type="caution">
    <text evidence="2">The sequence shown here is derived from an EMBL/GenBank/DDBJ whole genome shotgun (WGS) entry which is preliminary data.</text>
</comment>
<evidence type="ECO:0000313" key="2">
    <source>
        <dbReference type="EMBL" id="KAG0658505.1"/>
    </source>
</evidence>
<feature type="region of interest" description="Disordered" evidence="1">
    <location>
        <begin position="146"/>
        <end position="185"/>
    </location>
</feature>
<feature type="compositionally biased region" description="Low complexity" evidence="1">
    <location>
        <begin position="170"/>
        <end position="185"/>
    </location>
</feature>
<keyword evidence="3" id="KW-1185">Reference proteome</keyword>
<dbReference type="OrthoDB" id="2506317at2759"/>
<dbReference type="AlphaFoldDB" id="A0A9P6VZL8"/>
<reference evidence="2 3" key="1">
    <citation type="submission" date="2020-11" db="EMBL/GenBank/DDBJ databases">
        <title>Kefir isolates.</title>
        <authorList>
            <person name="Marcisauskas S."/>
            <person name="Kim Y."/>
            <person name="Blasche S."/>
        </authorList>
    </citation>
    <scope>NUCLEOTIDE SEQUENCE [LARGE SCALE GENOMIC DNA]</scope>
    <source>
        <strain evidence="2 3">KR</strain>
    </source>
</reference>
<dbReference type="Proteomes" id="UP000777482">
    <property type="component" value="Unassembled WGS sequence"/>
</dbReference>
<accession>A0A9P6VZL8</accession>
<gene>
    <name evidence="2" type="ORF">C6P46_005748</name>
</gene>
<evidence type="ECO:0000256" key="1">
    <source>
        <dbReference type="SAM" id="MobiDB-lite"/>
    </source>
</evidence>
<name>A0A9P6VZL8_RHOMI</name>
<protein>
    <submittedName>
        <fullName evidence="2">Uncharacterized protein</fullName>
    </submittedName>
</protein>
<proteinExistence type="predicted"/>